<gene>
    <name evidence="3" type="ORF">TRICI_003243</name>
</gene>
<feature type="compositionally biased region" description="Low complexity" evidence="1">
    <location>
        <begin position="263"/>
        <end position="285"/>
    </location>
</feature>
<feature type="transmembrane region" description="Helical" evidence="2">
    <location>
        <begin position="40"/>
        <end position="60"/>
    </location>
</feature>
<dbReference type="OrthoDB" id="4083643at2759"/>
<accession>A0A642V3M2</accession>
<dbReference type="AlphaFoldDB" id="A0A642V3M2"/>
<protein>
    <recommendedName>
        <fullName evidence="5">Mitofilin</fullName>
    </recommendedName>
</protein>
<feature type="region of interest" description="Disordered" evidence="1">
    <location>
        <begin position="262"/>
        <end position="286"/>
    </location>
</feature>
<reference evidence="3" key="1">
    <citation type="journal article" date="2019" name="G3 (Bethesda)">
        <title>Genome Assemblies of Two Rare Opportunistic Yeast Pathogens: Diutina rugosa (syn. Candida rugosa) and Trichomonascus ciferrii (syn. Candida ciferrii).</title>
        <authorList>
            <person name="Mixao V."/>
            <person name="Saus E."/>
            <person name="Hansen A.P."/>
            <person name="Lass-Florl C."/>
            <person name="Gabaldon T."/>
        </authorList>
    </citation>
    <scope>NUCLEOTIDE SEQUENCE</scope>
    <source>
        <strain evidence="3">CBS 4856</strain>
    </source>
</reference>
<dbReference type="EMBL" id="SWFS01000236">
    <property type="protein sequence ID" value="KAA8913181.1"/>
    <property type="molecule type" value="Genomic_DNA"/>
</dbReference>
<keyword evidence="4" id="KW-1185">Reference proteome</keyword>
<evidence type="ECO:0000256" key="2">
    <source>
        <dbReference type="SAM" id="Phobius"/>
    </source>
</evidence>
<keyword evidence="2" id="KW-1133">Transmembrane helix</keyword>
<keyword evidence="2" id="KW-0472">Membrane</keyword>
<comment type="caution">
    <text evidence="3">The sequence shown here is derived from an EMBL/GenBank/DDBJ whole genome shotgun (WGS) entry which is preliminary data.</text>
</comment>
<keyword evidence="2" id="KW-0812">Transmembrane</keyword>
<organism evidence="3 4">
    <name type="scientific">Trichomonascus ciferrii</name>
    <dbReference type="NCBI Taxonomy" id="44093"/>
    <lineage>
        <taxon>Eukaryota</taxon>
        <taxon>Fungi</taxon>
        <taxon>Dikarya</taxon>
        <taxon>Ascomycota</taxon>
        <taxon>Saccharomycotina</taxon>
        <taxon>Dipodascomycetes</taxon>
        <taxon>Dipodascales</taxon>
        <taxon>Trichomonascaceae</taxon>
        <taxon>Trichomonascus</taxon>
        <taxon>Trichomonascus ciferrii complex</taxon>
    </lineage>
</organism>
<sequence length="371" mass="40864">MFKRFGAAAFSRRLVSTAARTSQASGSGSGGSLASRRLKVAFNAVSGLVFIYVGGAMVAMENDGFYRVFDRYVPYGAELLEHIEQYQHDRRMQSYQERVRQQQEGTSPYIRRKYSHEETDDHGVAAVSSCGEGSDDPLSPQRFFDAQSGNIEERDYLPLVLLPDIRDPLIHRVSFALNDLIASVNASAASADTILNAATALQALADDVQHSHTDYHALFSQKAQALRAYAENSNEQQRSEHQLKLLSDEIMAIENSLVQHVNTRNTTSTPVQPTTTTTTQRPTNNKDSMPFPLVSGNSEVVLQLQLAFSQLIAILHNKSSIPLGPYIQGLKDAVASFELASRQELINNALNGLIIPDDVDLNPIINDIINS</sequence>
<proteinExistence type="predicted"/>
<name>A0A642V3M2_9ASCO</name>
<dbReference type="Proteomes" id="UP000761534">
    <property type="component" value="Unassembled WGS sequence"/>
</dbReference>
<evidence type="ECO:0000313" key="4">
    <source>
        <dbReference type="Proteomes" id="UP000761534"/>
    </source>
</evidence>
<evidence type="ECO:0000313" key="3">
    <source>
        <dbReference type="EMBL" id="KAA8913181.1"/>
    </source>
</evidence>
<dbReference type="VEuPathDB" id="FungiDB:TRICI_003243"/>
<evidence type="ECO:0008006" key="5">
    <source>
        <dbReference type="Google" id="ProtNLM"/>
    </source>
</evidence>
<evidence type="ECO:0000256" key="1">
    <source>
        <dbReference type="SAM" id="MobiDB-lite"/>
    </source>
</evidence>